<keyword evidence="2" id="KW-0732">Signal</keyword>
<gene>
    <name evidence="3" type="ORF">IFR04_012053</name>
</gene>
<feature type="compositionally biased region" description="Low complexity" evidence="1">
    <location>
        <begin position="141"/>
        <end position="153"/>
    </location>
</feature>
<dbReference type="AlphaFoldDB" id="A0A8H7T8D3"/>
<feature type="region of interest" description="Disordered" evidence="1">
    <location>
        <begin position="117"/>
        <end position="153"/>
    </location>
</feature>
<sequence>MQFSLLPVSLLLSLAAAQTITFSADPATSTTCAGQPVLDQCLASTKLIVAQCGTTDWGCLCQKWNDVLTCYTASGCSDDAGIATAQNSKDTYCAQASIYTSTTSSAISRDVPATTTATTATGTGATSAQTTANNGDVRVESTSSGSATGASATETGNAASKDLVVGAGSLMMGLAGLVGAFL</sequence>
<feature type="compositionally biased region" description="Low complexity" evidence="1">
    <location>
        <begin position="117"/>
        <end position="132"/>
    </location>
</feature>
<organism evidence="3 4">
    <name type="scientific">Cadophora malorum</name>
    <dbReference type="NCBI Taxonomy" id="108018"/>
    <lineage>
        <taxon>Eukaryota</taxon>
        <taxon>Fungi</taxon>
        <taxon>Dikarya</taxon>
        <taxon>Ascomycota</taxon>
        <taxon>Pezizomycotina</taxon>
        <taxon>Leotiomycetes</taxon>
        <taxon>Helotiales</taxon>
        <taxon>Ploettnerulaceae</taxon>
        <taxon>Cadophora</taxon>
    </lineage>
</organism>
<dbReference type="OrthoDB" id="2507140at2759"/>
<evidence type="ECO:0000256" key="2">
    <source>
        <dbReference type="SAM" id="SignalP"/>
    </source>
</evidence>
<feature type="chain" id="PRO_5034777888" description="Extracellular membrane protein CFEM domain-containing protein" evidence="2">
    <location>
        <begin position="18"/>
        <end position="182"/>
    </location>
</feature>
<evidence type="ECO:0000313" key="4">
    <source>
        <dbReference type="Proteomes" id="UP000664132"/>
    </source>
</evidence>
<name>A0A8H7T8D3_9HELO</name>
<evidence type="ECO:0000313" key="3">
    <source>
        <dbReference type="EMBL" id="KAG4414826.1"/>
    </source>
</evidence>
<feature type="signal peptide" evidence="2">
    <location>
        <begin position="1"/>
        <end position="17"/>
    </location>
</feature>
<comment type="caution">
    <text evidence="3">The sequence shown here is derived from an EMBL/GenBank/DDBJ whole genome shotgun (WGS) entry which is preliminary data.</text>
</comment>
<keyword evidence="4" id="KW-1185">Reference proteome</keyword>
<dbReference type="Proteomes" id="UP000664132">
    <property type="component" value="Unassembled WGS sequence"/>
</dbReference>
<protein>
    <recommendedName>
        <fullName evidence="5">Extracellular membrane protein CFEM domain-containing protein</fullName>
    </recommendedName>
</protein>
<evidence type="ECO:0000256" key="1">
    <source>
        <dbReference type="SAM" id="MobiDB-lite"/>
    </source>
</evidence>
<proteinExistence type="predicted"/>
<dbReference type="EMBL" id="JAFJYH010000247">
    <property type="protein sequence ID" value="KAG4414826.1"/>
    <property type="molecule type" value="Genomic_DNA"/>
</dbReference>
<accession>A0A8H7T8D3</accession>
<reference evidence="3" key="1">
    <citation type="submission" date="2021-02" db="EMBL/GenBank/DDBJ databases">
        <title>Genome sequence Cadophora malorum strain M34.</title>
        <authorList>
            <person name="Stefanovic E."/>
            <person name="Vu D."/>
            <person name="Scully C."/>
            <person name="Dijksterhuis J."/>
            <person name="Roader J."/>
            <person name="Houbraken J."/>
        </authorList>
    </citation>
    <scope>NUCLEOTIDE SEQUENCE</scope>
    <source>
        <strain evidence="3">M34</strain>
    </source>
</reference>
<evidence type="ECO:0008006" key="5">
    <source>
        <dbReference type="Google" id="ProtNLM"/>
    </source>
</evidence>